<sequence length="183" mass="20907">MLINSKNRYSSMDSFYNSNSNHKISQYYLSINNNQKYHRSTSSSSSSSLSLSSISSSLINQSRNLLKTMAIRNPCRTKGNSLSTTSLSSSMSIILHVLNKKNRQEEKAHHRKNKFSKKHRSNYQYNPSNSSSSSSLPRQIRRKKQLLDESICSETKMSQNPQAKKINNSNLLFDAFFILEAIK</sequence>
<evidence type="ECO:0000313" key="3">
    <source>
        <dbReference type="EMBL" id="CAF1654146.1"/>
    </source>
</evidence>
<feature type="compositionally biased region" description="Basic residues" evidence="1">
    <location>
        <begin position="109"/>
        <end position="121"/>
    </location>
</feature>
<protein>
    <submittedName>
        <fullName evidence="3">Uncharacterized protein</fullName>
    </submittedName>
</protein>
<name>A0A816EUN2_9BILA</name>
<dbReference type="AlphaFoldDB" id="A0A816EUN2"/>
<accession>A0A816EUN2</accession>
<dbReference type="Proteomes" id="UP000663824">
    <property type="component" value="Unassembled WGS sequence"/>
</dbReference>
<dbReference type="OrthoDB" id="10117196at2759"/>
<dbReference type="Proteomes" id="UP000663855">
    <property type="component" value="Unassembled WGS sequence"/>
</dbReference>
<dbReference type="EMBL" id="CAJNOV010010150">
    <property type="protein sequence ID" value="CAF1395556.1"/>
    <property type="molecule type" value="Genomic_DNA"/>
</dbReference>
<dbReference type="EMBL" id="CAJNRE010000076">
    <property type="protein sequence ID" value="CAF1915683.1"/>
    <property type="molecule type" value="Genomic_DNA"/>
</dbReference>
<reference evidence="3" key="1">
    <citation type="submission" date="2021-02" db="EMBL/GenBank/DDBJ databases">
        <authorList>
            <person name="Nowell W R."/>
        </authorList>
    </citation>
    <scope>NUCLEOTIDE SEQUENCE</scope>
</reference>
<evidence type="ECO:0000256" key="1">
    <source>
        <dbReference type="SAM" id="MobiDB-lite"/>
    </source>
</evidence>
<gene>
    <name evidence="2" type="ORF">CJN711_LOCUS21695</name>
    <name evidence="3" type="ORF">KQP761_LOCUS30575</name>
    <name evidence="4" type="ORF">MBJ925_LOCUS1207</name>
</gene>
<organism evidence="3 5">
    <name type="scientific">Rotaria magnacalcarata</name>
    <dbReference type="NCBI Taxonomy" id="392030"/>
    <lineage>
        <taxon>Eukaryota</taxon>
        <taxon>Metazoa</taxon>
        <taxon>Spiralia</taxon>
        <taxon>Gnathifera</taxon>
        <taxon>Rotifera</taxon>
        <taxon>Eurotatoria</taxon>
        <taxon>Bdelloidea</taxon>
        <taxon>Philodinida</taxon>
        <taxon>Philodinidae</taxon>
        <taxon>Rotaria</taxon>
    </lineage>
</organism>
<evidence type="ECO:0000313" key="4">
    <source>
        <dbReference type="EMBL" id="CAF1915683.1"/>
    </source>
</evidence>
<feature type="compositionally biased region" description="Low complexity" evidence="1">
    <location>
        <begin position="122"/>
        <end position="135"/>
    </location>
</feature>
<dbReference type="Proteomes" id="UP000663834">
    <property type="component" value="Unassembled WGS sequence"/>
</dbReference>
<comment type="caution">
    <text evidence="3">The sequence shown here is derived from an EMBL/GenBank/DDBJ whole genome shotgun (WGS) entry which is preliminary data.</text>
</comment>
<dbReference type="EMBL" id="CAJNOW010017045">
    <property type="protein sequence ID" value="CAF1654146.1"/>
    <property type="molecule type" value="Genomic_DNA"/>
</dbReference>
<evidence type="ECO:0000313" key="2">
    <source>
        <dbReference type="EMBL" id="CAF1395556.1"/>
    </source>
</evidence>
<evidence type="ECO:0000313" key="5">
    <source>
        <dbReference type="Proteomes" id="UP000663834"/>
    </source>
</evidence>
<proteinExistence type="predicted"/>
<feature type="region of interest" description="Disordered" evidence="1">
    <location>
        <begin position="100"/>
        <end position="140"/>
    </location>
</feature>